<dbReference type="Proteomes" id="UP000734511">
    <property type="component" value="Unassembled WGS sequence"/>
</dbReference>
<name>A0ABX0ZYK8_9ACTN</name>
<evidence type="ECO:0000313" key="1">
    <source>
        <dbReference type="EMBL" id="NJP46508.1"/>
    </source>
</evidence>
<dbReference type="RefSeq" id="WP_167985335.1">
    <property type="nucleotide sequence ID" value="NZ_JAATEJ010000022.1"/>
</dbReference>
<sequence>MGARRVGIDVGQRELLPLESARTSFALLVAGPAPLALDGRRFSGLPNRRVPLDEVREWMLRRRCPAAARDEVWSYLVRRSRREGAAWTLACTGMALPALSGVARWLGARFPGDVFDVHAEVLSGFLGGLARVDLGRPHVLPRLRWAAYRQGYAALMEALDAPVPVRADGFRSLAPRASAGHPDLVLARAVRADVLSPGDADLIGATRLEAVPVSVWADGHAMTVAAAYKARSRAEARLVAFIRDESQAADPEDPAATEALHRLADRYPAGHQRRAAAGVSKTAAH</sequence>
<organism evidence="1 2">
    <name type="scientific">Actinacidiphila epipremni</name>
    <dbReference type="NCBI Taxonomy" id="2053013"/>
    <lineage>
        <taxon>Bacteria</taxon>
        <taxon>Bacillati</taxon>
        <taxon>Actinomycetota</taxon>
        <taxon>Actinomycetes</taxon>
        <taxon>Kitasatosporales</taxon>
        <taxon>Streptomycetaceae</taxon>
        <taxon>Actinacidiphila</taxon>
    </lineage>
</organism>
<evidence type="ECO:0000313" key="2">
    <source>
        <dbReference type="Proteomes" id="UP000734511"/>
    </source>
</evidence>
<dbReference type="EMBL" id="JAATEJ010000022">
    <property type="protein sequence ID" value="NJP46508.1"/>
    <property type="molecule type" value="Genomic_DNA"/>
</dbReference>
<reference evidence="1 2" key="1">
    <citation type="submission" date="2020-03" db="EMBL/GenBank/DDBJ databases">
        <title>WGS of actinomycetes isolated from Thailand.</title>
        <authorList>
            <person name="Thawai C."/>
        </authorList>
    </citation>
    <scope>NUCLEOTIDE SEQUENCE [LARGE SCALE GENOMIC DNA]</scope>
    <source>
        <strain evidence="1 2">PRB2-1</strain>
    </source>
</reference>
<comment type="caution">
    <text evidence="1">The sequence shown here is derived from an EMBL/GenBank/DDBJ whole genome shotgun (WGS) entry which is preliminary data.</text>
</comment>
<evidence type="ECO:0008006" key="3">
    <source>
        <dbReference type="Google" id="ProtNLM"/>
    </source>
</evidence>
<protein>
    <recommendedName>
        <fullName evidence="3">DUF429 domain-containing protein</fullName>
    </recommendedName>
</protein>
<accession>A0ABX0ZYK8</accession>
<proteinExistence type="predicted"/>
<gene>
    <name evidence="1" type="ORF">HCN08_24310</name>
</gene>
<keyword evidence="2" id="KW-1185">Reference proteome</keyword>